<reference evidence="1 2" key="1">
    <citation type="submission" date="2019-09" db="EMBL/GenBank/DDBJ databases">
        <title>Whole-genome sequence of the purple sulfur bacterium Thiohalocapsa marina DSM 19078.</title>
        <authorList>
            <person name="Kyndt J.A."/>
            <person name="Meyer T.E."/>
        </authorList>
    </citation>
    <scope>NUCLEOTIDE SEQUENCE [LARGE SCALE GENOMIC DNA]</scope>
    <source>
        <strain evidence="1 2">DSM 19078</strain>
    </source>
</reference>
<proteinExistence type="predicted"/>
<organism evidence="1 2">
    <name type="scientific">Thiohalocapsa marina</name>
    <dbReference type="NCBI Taxonomy" id="424902"/>
    <lineage>
        <taxon>Bacteria</taxon>
        <taxon>Pseudomonadati</taxon>
        <taxon>Pseudomonadota</taxon>
        <taxon>Gammaproteobacteria</taxon>
        <taxon>Chromatiales</taxon>
        <taxon>Chromatiaceae</taxon>
        <taxon>Thiohalocapsa</taxon>
    </lineage>
</organism>
<comment type="caution">
    <text evidence="1">The sequence shown here is derived from an EMBL/GenBank/DDBJ whole genome shotgun (WGS) entry which is preliminary data.</text>
</comment>
<evidence type="ECO:0000313" key="1">
    <source>
        <dbReference type="EMBL" id="KAA6185533.1"/>
    </source>
</evidence>
<accession>A0A5M8FKU4</accession>
<dbReference type="EMBL" id="VWXX01000009">
    <property type="protein sequence ID" value="KAA6185533.1"/>
    <property type="molecule type" value="Genomic_DNA"/>
</dbReference>
<gene>
    <name evidence="1" type="ORF">F2Q65_08625</name>
</gene>
<dbReference type="OrthoDB" id="8562357at2"/>
<sequence>MFGGDSPGGPAEASVGEPIAALVVHRTRRRLRLRVPSRRGDLEFFLALYDRLRQAPEVEDLSINPTTGGVLIWHDPAQIHRMAEVLARQGRLRLCTPAHATSAATEGPALQRSPANLRLVLLLVMVGLSVRQLMRGQLLAPALTLVLYLVDLAATLRLEEELATAPVTPPATE</sequence>
<dbReference type="AlphaFoldDB" id="A0A5M8FKU4"/>
<name>A0A5M8FKU4_9GAMM</name>
<dbReference type="RefSeq" id="WP_150092423.1">
    <property type="nucleotide sequence ID" value="NZ_JBFUOH010000097.1"/>
</dbReference>
<dbReference type="Proteomes" id="UP000322981">
    <property type="component" value="Unassembled WGS sequence"/>
</dbReference>
<protein>
    <submittedName>
        <fullName evidence="1">Uncharacterized protein</fullName>
    </submittedName>
</protein>
<evidence type="ECO:0000313" key="2">
    <source>
        <dbReference type="Proteomes" id="UP000322981"/>
    </source>
</evidence>
<keyword evidence="2" id="KW-1185">Reference proteome</keyword>